<protein>
    <submittedName>
        <fullName evidence="3">Uncharacterized protein</fullName>
    </submittedName>
</protein>
<keyword evidence="2" id="KW-0812">Transmembrane</keyword>
<keyword evidence="2" id="KW-1133">Transmembrane helix</keyword>
<dbReference type="AlphaFoldDB" id="A0A9Q1AH07"/>
<organism evidence="3 4">
    <name type="scientific">Salix koriyanagi</name>
    <dbReference type="NCBI Taxonomy" id="2511006"/>
    <lineage>
        <taxon>Eukaryota</taxon>
        <taxon>Viridiplantae</taxon>
        <taxon>Streptophyta</taxon>
        <taxon>Embryophyta</taxon>
        <taxon>Tracheophyta</taxon>
        <taxon>Spermatophyta</taxon>
        <taxon>Magnoliopsida</taxon>
        <taxon>eudicotyledons</taxon>
        <taxon>Gunneridae</taxon>
        <taxon>Pentapetalae</taxon>
        <taxon>rosids</taxon>
        <taxon>fabids</taxon>
        <taxon>Malpighiales</taxon>
        <taxon>Salicaceae</taxon>
        <taxon>Saliceae</taxon>
        <taxon>Salix</taxon>
    </lineage>
</organism>
<reference evidence="3" key="1">
    <citation type="submission" date="2022-11" db="EMBL/GenBank/DDBJ databases">
        <authorList>
            <person name="Hyden B.L."/>
            <person name="Feng K."/>
            <person name="Yates T."/>
            <person name="Jawdy S."/>
            <person name="Smart L.B."/>
            <person name="Muchero W."/>
        </authorList>
    </citation>
    <scope>NUCLEOTIDE SEQUENCE</scope>
    <source>
        <tissue evidence="3">Shoot tip</tissue>
    </source>
</reference>
<name>A0A9Q1AH07_9ROSI</name>
<keyword evidence="4" id="KW-1185">Reference proteome</keyword>
<keyword evidence="2" id="KW-0472">Membrane</keyword>
<evidence type="ECO:0000256" key="2">
    <source>
        <dbReference type="SAM" id="Phobius"/>
    </source>
</evidence>
<sequence length="110" mass="12837">MPRSLPLERHVKSSIRLSLLTVKYMPLVSPAPCALVRSTFHELRGWFMELRLKQLLLLASMILLLMHCGVLASTRSPSWRSKGQMAPRPSLQNKSLRKQRRNFRCIKRFH</sequence>
<dbReference type="Proteomes" id="UP001151752">
    <property type="component" value="Chromosome 10"/>
</dbReference>
<comment type="caution">
    <text evidence="3">The sequence shown here is derived from an EMBL/GenBank/DDBJ whole genome shotgun (WGS) entry which is preliminary data.</text>
</comment>
<dbReference type="EMBL" id="JAPFFM010000002">
    <property type="protein sequence ID" value="KAJ6770909.1"/>
    <property type="molecule type" value="Genomic_DNA"/>
</dbReference>
<evidence type="ECO:0000313" key="3">
    <source>
        <dbReference type="EMBL" id="KAJ6770909.1"/>
    </source>
</evidence>
<feature type="region of interest" description="Disordered" evidence="1">
    <location>
        <begin position="75"/>
        <end position="98"/>
    </location>
</feature>
<reference evidence="3" key="2">
    <citation type="journal article" date="2023" name="Int. J. Mol. Sci.">
        <title>De Novo Assembly and Annotation of 11 Diverse Shrub Willow (Salix) Genomes Reveals Novel Gene Organization in Sex-Linked Regions.</title>
        <authorList>
            <person name="Hyden B."/>
            <person name="Feng K."/>
            <person name="Yates T.B."/>
            <person name="Jawdy S."/>
            <person name="Cereghino C."/>
            <person name="Smart L.B."/>
            <person name="Muchero W."/>
        </authorList>
    </citation>
    <scope>NUCLEOTIDE SEQUENCE</scope>
    <source>
        <tissue evidence="3">Shoot tip</tissue>
    </source>
</reference>
<proteinExistence type="predicted"/>
<feature type="transmembrane region" description="Helical" evidence="2">
    <location>
        <begin position="54"/>
        <end position="72"/>
    </location>
</feature>
<evidence type="ECO:0000256" key="1">
    <source>
        <dbReference type="SAM" id="MobiDB-lite"/>
    </source>
</evidence>
<evidence type="ECO:0000313" key="4">
    <source>
        <dbReference type="Proteomes" id="UP001151752"/>
    </source>
</evidence>
<gene>
    <name evidence="3" type="ORF">OIU74_017373</name>
</gene>
<accession>A0A9Q1AH07</accession>